<dbReference type="AlphaFoldDB" id="A0AAP6EJ78"/>
<evidence type="ECO:0000313" key="2">
    <source>
        <dbReference type="EMBL" id="MDX2964668.1"/>
    </source>
</evidence>
<feature type="region of interest" description="Disordered" evidence="1">
    <location>
        <begin position="183"/>
        <end position="202"/>
    </location>
</feature>
<evidence type="ECO:0000313" key="5">
    <source>
        <dbReference type="Proteomes" id="UP001282288"/>
    </source>
</evidence>
<dbReference type="Proteomes" id="UP001282288">
    <property type="component" value="Unassembled WGS sequence"/>
</dbReference>
<sequence>MEVPTPLNGYAIAPAEHHLTLPGFWPAYLAASPEHFEEFGADPADVDAAYEVLYDAWRTWPTYRIPLPHGRTVWIVFANLPDDPAIDYVLTDPAHPGSPRTLAETEGAFSDPALPWPDLLALAEAVPETGEGVRDPDRRLLLLLPAYGDVDPPARERTAAALTAIGVPARSAPALAEHLLDRHTPGTWDVSGTTPLSGAGTP</sequence>
<evidence type="ECO:0000313" key="4">
    <source>
        <dbReference type="Proteomes" id="UP001272987"/>
    </source>
</evidence>
<evidence type="ECO:0000313" key="3">
    <source>
        <dbReference type="EMBL" id="MDX3024419.1"/>
    </source>
</evidence>
<dbReference type="EMBL" id="JARAWP010000035">
    <property type="protein sequence ID" value="MDX3024419.1"/>
    <property type="molecule type" value="Genomic_DNA"/>
</dbReference>
<organism evidence="2 5">
    <name type="scientific">Streptomyces acidiscabies</name>
    <dbReference type="NCBI Taxonomy" id="42234"/>
    <lineage>
        <taxon>Bacteria</taxon>
        <taxon>Bacillati</taxon>
        <taxon>Actinomycetota</taxon>
        <taxon>Actinomycetes</taxon>
        <taxon>Kitasatosporales</taxon>
        <taxon>Streptomycetaceae</taxon>
        <taxon>Streptomyces</taxon>
    </lineage>
</organism>
<dbReference type="RefSeq" id="WP_010356804.1">
    <property type="nucleotide sequence ID" value="NZ_BCMK01000060.1"/>
</dbReference>
<name>A0AAP6EJ78_9ACTN</name>
<dbReference type="EMBL" id="JARAWC010000032">
    <property type="protein sequence ID" value="MDX2964668.1"/>
    <property type="molecule type" value="Genomic_DNA"/>
</dbReference>
<dbReference type="GeneID" id="69807335"/>
<keyword evidence="4" id="KW-1185">Reference proteome</keyword>
<evidence type="ECO:0000256" key="1">
    <source>
        <dbReference type="SAM" id="MobiDB-lite"/>
    </source>
</evidence>
<proteinExistence type="predicted"/>
<dbReference type="Proteomes" id="UP001272987">
    <property type="component" value="Unassembled WGS sequence"/>
</dbReference>
<comment type="caution">
    <text evidence="2">The sequence shown here is derived from an EMBL/GenBank/DDBJ whole genome shotgun (WGS) entry which is preliminary data.</text>
</comment>
<protein>
    <submittedName>
        <fullName evidence="2">Uncharacterized protein</fullName>
    </submittedName>
</protein>
<gene>
    <name evidence="2" type="ORF">PV399_33845</name>
    <name evidence="3" type="ORF">PV666_42080</name>
</gene>
<reference evidence="2 4" key="1">
    <citation type="journal article" date="2023" name="Microb. Genom.">
        <title>Mesoterricola silvestris gen. nov., sp. nov., Mesoterricola sediminis sp. nov., Geothrix oryzae sp. nov., Geothrix edaphica sp. nov., Geothrix rubra sp. nov., and Geothrix limicola sp. nov., six novel members of Acidobacteriota isolated from soils.</title>
        <authorList>
            <person name="Weisberg A.J."/>
            <person name="Pearce E."/>
            <person name="Kramer C.G."/>
            <person name="Chang J.H."/>
            <person name="Clarke C.R."/>
        </authorList>
    </citation>
    <scope>NUCLEOTIDE SEQUENCE</scope>
    <source>
        <strain evidence="3 4">NB05-1H</strain>
        <strain evidence="2">NRRL_B-16521</strain>
    </source>
</reference>
<accession>A0AAP6EJ78</accession>